<organism evidence="9 10">
    <name type="scientific">Roseibium aggregatum</name>
    <dbReference type="NCBI Taxonomy" id="187304"/>
    <lineage>
        <taxon>Bacteria</taxon>
        <taxon>Pseudomonadati</taxon>
        <taxon>Pseudomonadota</taxon>
        <taxon>Alphaproteobacteria</taxon>
        <taxon>Hyphomicrobiales</taxon>
        <taxon>Stappiaceae</taxon>
        <taxon>Roseibium</taxon>
    </lineage>
</organism>
<protein>
    <submittedName>
        <fullName evidence="9">Alanine--glyoxylate aminotransferase family protein</fullName>
    </submittedName>
</protein>
<dbReference type="Proteomes" id="UP000664096">
    <property type="component" value="Unassembled WGS sequence"/>
</dbReference>
<dbReference type="InterPro" id="IPR000192">
    <property type="entry name" value="Aminotrans_V_dom"/>
</dbReference>
<dbReference type="EMBL" id="JAEKJZ010000005">
    <property type="protein sequence ID" value="MBN9672975.1"/>
    <property type="molecule type" value="Genomic_DNA"/>
</dbReference>
<evidence type="ECO:0000313" key="10">
    <source>
        <dbReference type="Proteomes" id="UP000664096"/>
    </source>
</evidence>
<evidence type="ECO:0000259" key="8">
    <source>
        <dbReference type="Pfam" id="PF00266"/>
    </source>
</evidence>
<dbReference type="GO" id="GO:0008453">
    <property type="term" value="F:alanine-glyoxylate transaminase activity"/>
    <property type="evidence" value="ECO:0007669"/>
    <property type="project" value="TreeGrafter"/>
</dbReference>
<sequence>MQIPNRLLMGPGPSNVTPDVLDALSQPTIGHLDPVFQSLMEEVKDLLRYAFQTSNAMTFPISAPASLAMEAALVNLIEPGDTALIVQNGVFGGRMADIAARAGANVVLLAFDWGTPICLETVERAIRQYPQARLLSFVHAETSTGVRSDAASLCKLAHDAGILSVVDTVTGLGGVPVAVDDWQADVVYSGTQKCLSVPPGLAPITFSEKAVQGIRSRKTKVQSWFMDLNLVLGYWSGEGGRSYHHTAPVNAIYGLARGLADLKAEGLEASWERHRRMHLRLAEGLRNLGLDFLVEEEHRLPQLNTVVVPADINEAFVRSKLLMDQGIEIGAGLGTLAGKVWRIGLMGHTARAENVDRLIGALEEALAEARRRAVA</sequence>
<dbReference type="Gene3D" id="3.40.640.10">
    <property type="entry name" value="Type I PLP-dependent aspartate aminotransferase-like (Major domain)"/>
    <property type="match status" value="1"/>
</dbReference>
<dbReference type="PIRSF" id="PIRSF000524">
    <property type="entry name" value="SPT"/>
    <property type="match status" value="1"/>
</dbReference>
<gene>
    <name evidence="9" type="ORF">JF539_21650</name>
</gene>
<comment type="cofactor">
    <cofactor evidence="1 7">
        <name>pyridoxal 5'-phosphate</name>
        <dbReference type="ChEBI" id="CHEBI:597326"/>
    </cofactor>
</comment>
<dbReference type="SUPFAM" id="SSF53383">
    <property type="entry name" value="PLP-dependent transferases"/>
    <property type="match status" value="1"/>
</dbReference>
<comment type="similarity">
    <text evidence="2">Belongs to the class-V pyridoxal-phosphate-dependent aminotransferase family.</text>
</comment>
<dbReference type="RefSeq" id="WP_207142812.1">
    <property type="nucleotide sequence ID" value="NZ_JAEKJZ010000005.1"/>
</dbReference>
<feature type="domain" description="Aminotransferase class V" evidence="8">
    <location>
        <begin position="29"/>
        <end position="358"/>
    </location>
</feature>
<comment type="caution">
    <text evidence="9">The sequence shown here is derived from an EMBL/GenBank/DDBJ whole genome shotgun (WGS) entry which is preliminary data.</text>
</comment>
<dbReference type="GO" id="GO:0019265">
    <property type="term" value="P:glycine biosynthetic process, by transamination of glyoxylate"/>
    <property type="evidence" value="ECO:0007669"/>
    <property type="project" value="TreeGrafter"/>
</dbReference>
<dbReference type="PANTHER" id="PTHR21152">
    <property type="entry name" value="AMINOTRANSFERASE CLASS V"/>
    <property type="match status" value="1"/>
</dbReference>
<dbReference type="FunFam" id="3.40.640.10:FF:000027">
    <property type="entry name" value="Serine--pyruvate aminotransferase, mitochondrial"/>
    <property type="match status" value="1"/>
</dbReference>
<dbReference type="InterPro" id="IPR024169">
    <property type="entry name" value="SP_NH2Trfase/AEP_transaminase"/>
</dbReference>
<proteinExistence type="inferred from homology"/>
<dbReference type="InterPro" id="IPR015424">
    <property type="entry name" value="PyrdxlP-dep_Trfase"/>
</dbReference>
<evidence type="ECO:0000256" key="3">
    <source>
        <dbReference type="ARBA" id="ARBA00022576"/>
    </source>
</evidence>
<evidence type="ECO:0000256" key="5">
    <source>
        <dbReference type="ARBA" id="ARBA00022898"/>
    </source>
</evidence>
<name>A0A939J671_9HYPH</name>
<keyword evidence="5 7" id="KW-0663">Pyridoxal phosphate</keyword>
<keyword evidence="4" id="KW-0808">Transferase</keyword>
<accession>A0A939J671</accession>
<dbReference type="Pfam" id="PF00266">
    <property type="entry name" value="Aminotran_5"/>
    <property type="match status" value="1"/>
</dbReference>
<dbReference type="InterPro" id="IPR015422">
    <property type="entry name" value="PyrdxlP-dep_Trfase_small"/>
</dbReference>
<evidence type="ECO:0000256" key="4">
    <source>
        <dbReference type="ARBA" id="ARBA00022679"/>
    </source>
</evidence>
<dbReference type="GO" id="GO:0004760">
    <property type="term" value="F:L-serine-pyruvate transaminase activity"/>
    <property type="evidence" value="ECO:0007669"/>
    <property type="project" value="TreeGrafter"/>
</dbReference>
<dbReference type="InterPro" id="IPR015421">
    <property type="entry name" value="PyrdxlP-dep_Trfase_major"/>
</dbReference>
<evidence type="ECO:0000256" key="1">
    <source>
        <dbReference type="ARBA" id="ARBA00001933"/>
    </source>
</evidence>
<dbReference type="Gene3D" id="3.90.1150.10">
    <property type="entry name" value="Aspartate Aminotransferase, domain 1"/>
    <property type="match status" value="1"/>
</dbReference>
<evidence type="ECO:0000256" key="7">
    <source>
        <dbReference type="PIRSR" id="PIRSR000524-50"/>
    </source>
</evidence>
<dbReference type="PANTHER" id="PTHR21152:SF40">
    <property type="entry name" value="ALANINE--GLYOXYLATE AMINOTRANSFERASE"/>
    <property type="match status" value="1"/>
</dbReference>
<feature type="binding site" evidence="6">
    <location>
        <position position="342"/>
    </location>
    <ligand>
        <name>substrate</name>
    </ligand>
</feature>
<keyword evidence="3 9" id="KW-0032">Aminotransferase</keyword>
<dbReference type="AlphaFoldDB" id="A0A939J671"/>
<feature type="modified residue" description="N6-(pyridoxal phosphate)lysine" evidence="7">
    <location>
        <position position="193"/>
    </location>
</feature>
<evidence type="ECO:0000256" key="6">
    <source>
        <dbReference type="PIRSR" id="PIRSR000524-1"/>
    </source>
</evidence>
<evidence type="ECO:0000256" key="2">
    <source>
        <dbReference type="ARBA" id="ARBA00009236"/>
    </source>
</evidence>
<evidence type="ECO:0000313" key="9">
    <source>
        <dbReference type="EMBL" id="MBN9672975.1"/>
    </source>
</evidence>
<reference evidence="9" key="1">
    <citation type="submission" date="2020-12" db="EMBL/GenBank/DDBJ databases">
        <title>Oil enriched cultivation method for isolating marine PHA-producing bacteria.</title>
        <authorList>
            <person name="Zheng W."/>
            <person name="Yu S."/>
            <person name="Huang Y."/>
        </authorList>
    </citation>
    <scope>NUCLEOTIDE SEQUENCE</scope>
    <source>
        <strain evidence="9">SY-2-12</strain>
    </source>
</reference>